<evidence type="ECO:0000256" key="2">
    <source>
        <dbReference type="PROSITE-ProRule" id="PRU00335"/>
    </source>
</evidence>
<dbReference type="InterPro" id="IPR001647">
    <property type="entry name" value="HTH_TetR"/>
</dbReference>
<dbReference type="AlphaFoldDB" id="A0A1G7Z9F8"/>
<dbReference type="Proteomes" id="UP000199399">
    <property type="component" value="Unassembled WGS sequence"/>
</dbReference>
<sequence length="201" mass="23391">MNDMTHASKLADRKANKVRKRESRKREIAQSAIDALKLYGYARTTLRDIAAQSDMSLGSLHYYFEDKDELLIYCVRQYKSDFVKAVATSVDGISNPRDIKTAFCIALAKTIVEEAELHRLWYDIRNQAMFDETFVPAISEIEDQLIEMMTPLTADRREKELLYIRFDGAFRYLLQHHLAGRPRSLSEMTSFFENVAAWKDY</sequence>
<evidence type="ECO:0000313" key="5">
    <source>
        <dbReference type="EMBL" id="SDH05373.1"/>
    </source>
</evidence>
<proteinExistence type="predicted"/>
<keyword evidence="1 2" id="KW-0238">DNA-binding</keyword>
<feature type="DNA-binding region" description="H-T-H motif" evidence="2">
    <location>
        <begin position="45"/>
        <end position="64"/>
    </location>
</feature>
<evidence type="ECO:0000259" key="4">
    <source>
        <dbReference type="PROSITE" id="PS50977"/>
    </source>
</evidence>
<reference evidence="6" key="1">
    <citation type="submission" date="2016-10" db="EMBL/GenBank/DDBJ databases">
        <authorList>
            <person name="Varghese N."/>
            <person name="Submissions S."/>
        </authorList>
    </citation>
    <scope>NUCLEOTIDE SEQUENCE [LARGE SCALE GENOMIC DNA]</scope>
    <source>
        <strain evidence="6">DSM 16477</strain>
    </source>
</reference>
<name>A0A1G7Z9F8_9RHOB</name>
<evidence type="ECO:0000313" key="6">
    <source>
        <dbReference type="Proteomes" id="UP000199399"/>
    </source>
</evidence>
<accession>A0A1G7Z9F8</accession>
<feature type="region of interest" description="Disordered" evidence="3">
    <location>
        <begin position="1"/>
        <end position="23"/>
    </location>
</feature>
<dbReference type="Pfam" id="PF00440">
    <property type="entry name" value="TetR_N"/>
    <property type="match status" value="1"/>
</dbReference>
<dbReference type="GO" id="GO:0003677">
    <property type="term" value="F:DNA binding"/>
    <property type="evidence" value="ECO:0007669"/>
    <property type="project" value="UniProtKB-UniRule"/>
</dbReference>
<dbReference type="InterPro" id="IPR009057">
    <property type="entry name" value="Homeodomain-like_sf"/>
</dbReference>
<dbReference type="PROSITE" id="PS50977">
    <property type="entry name" value="HTH_TETR_2"/>
    <property type="match status" value="1"/>
</dbReference>
<evidence type="ECO:0000256" key="3">
    <source>
        <dbReference type="SAM" id="MobiDB-lite"/>
    </source>
</evidence>
<organism evidence="5 6">
    <name type="scientific">Sulfitobacter delicatus</name>
    <dbReference type="NCBI Taxonomy" id="218672"/>
    <lineage>
        <taxon>Bacteria</taxon>
        <taxon>Pseudomonadati</taxon>
        <taxon>Pseudomonadota</taxon>
        <taxon>Alphaproteobacteria</taxon>
        <taxon>Rhodobacterales</taxon>
        <taxon>Roseobacteraceae</taxon>
        <taxon>Sulfitobacter</taxon>
    </lineage>
</organism>
<dbReference type="OrthoDB" id="8220622at2"/>
<feature type="domain" description="HTH tetR-type" evidence="4">
    <location>
        <begin position="22"/>
        <end position="82"/>
    </location>
</feature>
<gene>
    <name evidence="5" type="ORF">SAMN04489759_1207</name>
</gene>
<evidence type="ECO:0000256" key="1">
    <source>
        <dbReference type="ARBA" id="ARBA00023125"/>
    </source>
</evidence>
<dbReference type="Gene3D" id="1.10.357.10">
    <property type="entry name" value="Tetracycline Repressor, domain 2"/>
    <property type="match status" value="1"/>
</dbReference>
<dbReference type="PANTHER" id="PTHR43479">
    <property type="entry name" value="ACREF/ENVCD OPERON REPRESSOR-RELATED"/>
    <property type="match status" value="1"/>
</dbReference>
<dbReference type="PANTHER" id="PTHR43479:SF11">
    <property type="entry name" value="ACREF_ENVCD OPERON REPRESSOR-RELATED"/>
    <property type="match status" value="1"/>
</dbReference>
<dbReference type="SUPFAM" id="SSF46689">
    <property type="entry name" value="Homeodomain-like"/>
    <property type="match status" value="1"/>
</dbReference>
<keyword evidence="6" id="KW-1185">Reference proteome</keyword>
<dbReference type="InterPro" id="IPR050624">
    <property type="entry name" value="HTH-type_Tx_Regulator"/>
</dbReference>
<dbReference type="RefSeq" id="WP_093744184.1">
    <property type="nucleotide sequence ID" value="NZ_FNBP01000020.1"/>
</dbReference>
<dbReference type="STRING" id="218672.SAMN04489759_1207"/>
<dbReference type="EMBL" id="FNBP01000020">
    <property type="protein sequence ID" value="SDH05373.1"/>
    <property type="molecule type" value="Genomic_DNA"/>
</dbReference>
<protein>
    <submittedName>
        <fullName evidence="5">DNA-binding transcriptional regulator, AcrR family</fullName>
    </submittedName>
</protein>